<feature type="compositionally biased region" description="Low complexity" evidence="2">
    <location>
        <begin position="14"/>
        <end position="68"/>
    </location>
</feature>
<evidence type="ECO:0000256" key="2">
    <source>
        <dbReference type="SAM" id="MobiDB-lite"/>
    </source>
</evidence>
<evidence type="ECO:0000256" key="1">
    <source>
        <dbReference type="SAM" id="Coils"/>
    </source>
</evidence>
<keyword evidence="3" id="KW-0472">Membrane</keyword>
<reference evidence="4 5" key="1">
    <citation type="submission" date="2020-08" db="EMBL/GenBank/DDBJ databases">
        <title>Sequencing the genomes of 1000 actinobacteria strains.</title>
        <authorList>
            <person name="Klenk H.-P."/>
        </authorList>
    </citation>
    <scope>NUCLEOTIDE SEQUENCE [LARGE SCALE GENOMIC DNA]</scope>
    <source>
        <strain evidence="4 5">DSM 28796</strain>
    </source>
</reference>
<keyword evidence="5" id="KW-1185">Reference proteome</keyword>
<feature type="region of interest" description="Disordered" evidence="2">
    <location>
        <begin position="197"/>
        <end position="248"/>
    </location>
</feature>
<proteinExistence type="predicted"/>
<feature type="compositionally biased region" description="Low complexity" evidence="2">
    <location>
        <begin position="226"/>
        <end position="248"/>
    </location>
</feature>
<dbReference type="Proteomes" id="UP000588158">
    <property type="component" value="Unassembled WGS sequence"/>
</dbReference>
<dbReference type="RefSeq" id="WP_184325116.1">
    <property type="nucleotide sequence ID" value="NZ_JACHLZ010000001.1"/>
</dbReference>
<organism evidence="4 5">
    <name type="scientific">Brachybacterium aquaticum</name>
    <dbReference type="NCBI Taxonomy" id="1432564"/>
    <lineage>
        <taxon>Bacteria</taxon>
        <taxon>Bacillati</taxon>
        <taxon>Actinomycetota</taxon>
        <taxon>Actinomycetes</taxon>
        <taxon>Micrococcales</taxon>
        <taxon>Dermabacteraceae</taxon>
        <taxon>Brachybacterium</taxon>
    </lineage>
</organism>
<feature type="region of interest" description="Disordered" evidence="2">
    <location>
        <begin position="1"/>
        <end position="81"/>
    </location>
</feature>
<keyword evidence="4" id="KW-0132">Cell division</keyword>
<feature type="coiled-coil region" evidence="1">
    <location>
        <begin position="108"/>
        <end position="135"/>
    </location>
</feature>
<dbReference type="GO" id="GO:0051301">
    <property type="term" value="P:cell division"/>
    <property type="evidence" value="ECO:0007669"/>
    <property type="project" value="UniProtKB-KW"/>
</dbReference>
<evidence type="ECO:0000256" key="3">
    <source>
        <dbReference type="SAM" id="Phobius"/>
    </source>
</evidence>
<dbReference type="Pfam" id="PF04977">
    <property type="entry name" value="DivIC"/>
    <property type="match status" value="1"/>
</dbReference>
<sequence length="248" mass="26326">MSSRRPGAPRTTRRSVPASGGRRGASRPTSRPSAAPARAGTGRTSRRPAGSAAGDRSRGPAAASRPARTTPEGPEQDGPGITITRRTLALVAIVVVALAALVPTVNSYVDQRQQLSELQAQVSQQEAEVEALREQVARWEDPAYVAARARERLLFAMPGETQYRLTDTSGQDVPLTEAQQAEEAAKEGEWFSTLWESVEGSSRLTPEDIPDETGSTDQDVQDQDPADGTVDPADATDPAAPSDQDSTP</sequence>
<dbReference type="AlphaFoldDB" id="A0A841AA33"/>
<comment type="caution">
    <text evidence="4">The sequence shown here is derived from an EMBL/GenBank/DDBJ whole genome shotgun (WGS) entry which is preliminary data.</text>
</comment>
<accession>A0A841AA33</accession>
<evidence type="ECO:0000313" key="4">
    <source>
        <dbReference type="EMBL" id="MBB5831696.1"/>
    </source>
</evidence>
<protein>
    <submittedName>
        <fullName evidence="4">Cell division protein FtsB</fullName>
    </submittedName>
</protein>
<keyword evidence="1" id="KW-0175">Coiled coil</keyword>
<feature type="transmembrane region" description="Helical" evidence="3">
    <location>
        <begin position="88"/>
        <end position="109"/>
    </location>
</feature>
<keyword evidence="4" id="KW-0131">Cell cycle</keyword>
<keyword evidence="3" id="KW-1133">Transmembrane helix</keyword>
<name>A0A841AA33_9MICO</name>
<evidence type="ECO:0000313" key="5">
    <source>
        <dbReference type="Proteomes" id="UP000588158"/>
    </source>
</evidence>
<dbReference type="EMBL" id="JACHLZ010000001">
    <property type="protein sequence ID" value="MBB5831696.1"/>
    <property type="molecule type" value="Genomic_DNA"/>
</dbReference>
<keyword evidence="3" id="KW-0812">Transmembrane</keyword>
<dbReference type="InterPro" id="IPR007060">
    <property type="entry name" value="FtsL/DivIC"/>
</dbReference>
<gene>
    <name evidence="4" type="ORF">HNR70_001509</name>
</gene>